<evidence type="ECO:0000313" key="1">
    <source>
        <dbReference type="EMBL" id="SFP78379.1"/>
    </source>
</evidence>
<accession>A0A1I5T5R2</accession>
<dbReference type="EMBL" id="FOXK01000005">
    <property type="protein sequence ID" value="SFP78379.1"/>
    <property type="molecule type" value="Genomic_DNA"/>
</dbReference>
<evidence type="ECO:0000313" key="2">
    <source>
        <dbReference type="Proteomes" id="UP000182025"/>
    </source>
</evidence>
<reference evidence="2" key="1">
    <citation type="submission" date="2016-10" db="EMBL/GenBank/DDBJ databases">
        <authorList>
            <person name="Varghese N."/>
            <person name="Submissions S."/>
        </authorList>
    </citation>
    <scope>NUCLEOTIDE SEQUENCE [LARGE SCALE GENOMIC DNA]</scope>
    <source>
        <strain evidence="2">JCM 15604</strain>
    </source>
</reference>
<gene>
    <name evidence="1" type="ORF">SAMN05216177_1051</name>
</gene>
<sequence>MSEDNKKFDKYVGEINDLLVSYVNKETAYDVCSVYLVDDYDAYLSIIEKVKEIESKYSFARKVSFIEVPSKTFAKINATNFPSFKLIKSKKCSALLLNSYVSENPNLAEIFTMENVSAGKIKLYEKVFQDCLYLSYKDYATKETVIIKRNIGIGTVIFSNNHFATERKATMMRIDRKENQPNVIKYRDWYLLEMDDDIQQLVNMVEC</sequence>
<dbReference type="AlphaFoldDB" id="A0A1I5T5R2"/>
<name>A0A1I5T5R2_9GAMM</name>
<dbReference type="OrthoDB" id="7034892at2"/>
<keyword evidence="2" id="KW-1185">Reference proteome</keyword>
<proteinExistence type="predicted"/>
<organism evidence="1 2">
    <name type="scientific">Ectopseudomonas toyotomiensis</name>
    <dbReference type="NCBI Taxonomy" id="554344"/>
    <lineage>
        <taxon>Bacteria</taxon>
        <taxon>Pseudomonadati</taxon>
        <taxon>Pseudomonadota</taxon>
        <taxon>Gammaproteobacteria</taxon>
        <taxon>Pseudomonadales</taxon>
        <taxon>Pseudomonadaceae</taxon>
        <taxon>Ectopseudomonas</taxon>
    </lineage>
</organism>
<protein>
    <submittedName>
        <fullName evidence="1">Uncharacterized protein</fullName>
    </submittedName>
</protein>
<dbReference type="RefSeq" id="WP_139228009.1">
    <property type="nucleotide sequence ID" value="NZ_FOXK01000005.1"/>
</dbReference>
<dbReference type="Proteomes" id="UP000182025">
    <property type="component" value="Unassembled WGS sequence"/>
</dbReference>